<dbReference type="RefSeq" id="XP_033347284.1">
    <property type="nucleotide sequence ID" value="XM_033491393.1"/>
</dbReference>
<evidence type="ECO:0000256" key="1">
    <source>
        <dbReference type="ARBA" id="ARBA00004651"/>
    </source>
</evidence>
<reference evidence="12" key="1">
    <citation type="submission" date="2025-08" db="UniProtKB">
        <authorList>
            <consortium name="RefSeq"/>
        </authorList>
    </citation>
    <scope>IDENTIFICATION</scope>
    <source>
        <tissue evidence="12">Muscle</tissue>
    </source>
</reference>
<keyword evidence="2" id="KW-1003">Cell membrane</keyword>
<keyword evidence="11" id="KW-1185">Reference proteome</keyword>
<comment type="subcellular location">
    <subcellularLocation>
        <location evidence="1">Cell membrane</location>
        <topology evidence="1">Multi-pass membrane protein</topology>
    </subcellularLocation>
</comment>
<evidence type="ECO:0000256" key="5">
    <source>
        <dbReference type="ARBA" id="ARBA00022725"/>
    </source>
</evidence>
<dbReference type="GO" id="GO:0005549">
    <property type="term" value="F:odorant binding"/>
    <property type="evidence" value="ECO:0007669"/>
    <property type="project" value="InterPro"/>
</dbReference>
<sequence>MGIIVLCVSITMVEIATMDSCWDFYKFVGFLIIQLLHLFCLTMQGQFIINSSDEIYDAIYEAQWYNTNPEMQAFYVLALRRSLTPPRLTAGGLIQLNMQSFSEVMYH</sequence>
<evidence type="ECO:0000256" key="7">
    <source>
        <dbReference type="ARBA" id="ARBA00023136"/>
    </source>
</evidence>
<gene>
    <name evidence="12" type="primary">LOC117232185</name>
</gene>
<keyword evidence="5" id="KW-0552">Olfaction</keyword>
<keyword evidence="8" id="KW-0675">Receptor</keyword>
<evidence type="ECO:0000256" key="4">
    <source>
        <dbReference type="ARBA" id="ARBA00022692"/>
    </source>
</evidence>
<evidence type="ECO:0000256" key="2">
    <source>
        <dbReference type="ARBA" id="ARBA00022475"/>
    </source>
</evidence>
<feature type="transmembrane region" description="Helical" evidence="10">
    <location>
        <begin position="28"/>
        <end position="49"/>
    </location>
</feature>
<dbReference type="KEGG" id="bvk:117232185"/>
<dbReference type="PANTHER" id="PTHR21137:SF35">
    <property type="entry name" value="ODORANT RECEPTOR 19A-RELATED"/>
    <property type="match status" value="1"/>
</dbReference>
<dbReference type="Pfam" id="PF02949">
    <property type="entry name" value="7tm_6"/>
    <property type="match status" value="1"/>
</dbReference>
<name>A0A6J3K4Z1_9HYME</name>
<dbReference type="AlphaFoldDB" id="A0A6J3K4Z1"/>
<dbReference type="InterPro" id="IPR004117">
    <property type="entry name" value="7tm6_olfct_rcpt"/>
</dbReference>
<evidence type="ECO:0000313" key="12">
    <source>
        <dbReference type="RefSeq" id="XP_033347284.1"/>
    </source>
</evidence>
<dbReference type="GeneID" id="117232185"/>
<evidence type="ECO:0000256" key="8">
    <source>
        <dbReference type="ARBA" id="ARBA00023170"/>
    </source>
</evidence>
<keyword evidence="7 10" id="KW-0472">Membrane</keyword>
<accession>A0A6J3K4Z1</accession>
<keyword evidence="3" id="KW-0716">Sensory transduction</keyword>
<evidence type="ECO:0000256" key="3">
    <source>
        <dbReference type="ARBA" id="ARBA00022606"/>
    </source>
</evidence>
<evidence type="ECO:0000256" key="6">
    <source>
        <dbReference type="ARBA" id="ARBA00022989"/>
    </source>
</evidence>
<proteinExistence type="predicted"/>
<organism evidence="11 12">
    <name type="scientific">Bombus vosnesenskii</name>
    <dbReference type="NCBI Taxonomy" id="207650"/>
    <lineage>
        <taxon>Eukaryota</taxon>
        <taxon>Metazoa</taxon>
        <taxon>Ecdysozoa</taxon>
        <taxon>Arthropoda</taxon>
        <taxon>Hexapoda</taxon>
        <taxon>Insecta</taxon>
        <taxon>Pterygota</taxon>
        <taxon>Neoptera</taxon>
        <taxon>Endopterygota</taxon>
        <taxon>Hymenoptera</taxon>
        <taxon>Apocrita</taxon>
        <taxon>Aculeata</taxon>
        <taxon>Apoidea</taxon>
        <taxon>Anthophila</taxon>
        <taxon>Apidae</taxon>
        <taxon>Bombus</taxon>
        <taxon>Pyrobombus</taxon>
    </lineage>
</organism>
<dbReference type="Proteomes" id="UP000504631">
    <property type="component" value="Unplaced"/>
</dbReference>
<keyword evidence="6 10" id="KW-1133">Transmembrane helix</keyword>
<keyword evidence="4 10" id="KW-0812">Transmembrane</keyword>
<evidence type="ECO:0000256" key="10">
    <source>
        <dbReference type="SAM" id="Phobius"/>
    </source>
</evidence>
<evidence type="ECO:0000256" key="9">
    <source>
        <dbReference type="ARBA" id="ARBA00023224"/>
    </source>
</evidence>
<protein>
    <submittedName>
        <fullName evidence="12">Uncharacterized protein LOC117232185</fullName>
    </submittedName>
</protein>
<keyword evidence="9" id="KW-0807">Transducer</keyword>
<dbReference type="GO" id="GO:0005886">
    <property type="term" value="C:plasma membrane"/>
    <property type="evidence" value="ECO:0007669"/>
    <property type="project" value="UniProtKB-SubCell"/>
</dbReference>
<dbReference type="GO" id="GO:0007165">
    <property type="term" value="P:signal transduction"/>
    <property type="evidence" value="ECO:0007669"/>
    <property type="project" value="UniProtKB-KW"/>
</dbReference>
<dbReference type="PANTHER" id="PTHR21137">
    <property type="entry name" value="ODORANT RECEPTOR"/>
    <property type="match status" value="1"/>
</dbReference>
<evidence type="ECO:0000313" key="11">
    <source>
        <dbReference type="Proteomes" id="UP000504631"/>
    </source>
</evidence>
<dbReference type="GO" id="GO:0004984">
    <property type="term" value="F:olfactory receptor activity"/>
    <property type="evidence" value="ECO:0007669"/>
    <property type="project" value="InterPro"/>
</dbReference>